<gene>
    <name evidence="1" type="ORF">D7V88_40450</name>
</gene>
<dbReference type="GO" id="GO:0016811">
    <property type="term" value="F:hydrolase activity, acting on carbon-nitrogen (but not peptide) bonds, in linear amides"/>
    <property type="evidence" value="ECO:0007669"/>
    <property type="project" value="TreeGrafter"/>
</dbReference>
<dbReference type="Pfam" id="PF02585">
    <property type="entry name" value="PIG-L"/>
    <property type="match status" value="1"/>
</dbReference>
<name>A0A3A8HUJ1_9BACT</name>
<dbReference type="PANTHER" id="PTHR12993:SF11">
    <property type="entry name" value="N-ACETYLGLUCOSAMINYL-PHOSPHATIDYLINOSITOL DE-N-ACETYLASE"/>
    <property type="match status" value="1"/>
</dbReference>
<dbReference type="OrthoDB" id="116799at2"/>
<evidence type="ECO:0000313" key="2">
    <source>
        <dbReference type="Proteomes" id="UP000268094"/>
    </source>
</evidence>
<organism evidence="1 2">
    <name type="scientific">Corallococcus terminator</name>
    <dbReference type="NCBI Taxonomy" id="2316733"/>
    <lineage>
        <taxon>Bacteria</taxon>
        <taxon>Pseudomonadati</taxon>
        <taxon>Myxococcota</taxon>
        <taxon>Myxococcia</taxon>
        <taxon>Myxococcales</taxon>
        <taxon>Cystobacterineae</taxon>
        <taxon>Myxococcaceae</taxon>
        <taxon>Corallococcus</taxon>
    </lineage>
</organism>
<keyword evidence="2" id="KW-1185">Reference proteome</keyword>
<dbReference type="PANTHER" id="PTHR12993">
    <property type="entry name" value="N-ACETYLGLUCOSAMINYL-PHOSPHATIDYLINOSITOL DE-N-ACETYLASE-RELATED"/>
    <property type="match status" value="1"/>
</dbReference>
<comment type="caution">
    <text evidence="1">The sequence shown here is derived from an EMBL/GenBank/DDBJ whole genome shotgun (WGS) entry which is preliminary data.</text>
</comment>
<dbReference type="Proteomes" id="UP000268094">
    <property type="component" value="Unassembled WGS sequence"/>
</dbReference>
<dbReference type="EMBL" id="RAVZ01000588">
    <property type="protein sequence ID" value="RKG68933.1"/>
    <property type="molecule type" value="Genomic_DNA"/>
</dbReference>
<sequence length="303" mass="33115">MSGPTCMLPPMCPAPPPRLLLVTAHPDDETMFAGAVFQATHALGAEADLVVLTNGEGGFRYATLAESLYRLRLTDEAVGRAHLPALRKQELLGAARILGLRDCVFLEQPDTGYSLTPEALAPEGWDVEAVRRQLRERLSHGRYDFLFLMMPTARTHAHHRLSALLALEAVAAIAPDERPAVLGASLHTRNGPPQPEGYPILAFDTPASEGAAPHPLTALRPDTAPFDFDRTRSFGPGGRLDFHVVVNWLIAEHKSQGFMQRRMNAADVERYACFALTSDAGVARARELFERLATSEVGLSRNH</sequence>
<dbReference type="SUPFAM" id="SSF102588">
    <property type="entry name" value="LmbE-like"/>
    <property type="match status" value="1"/>
</dbReference>
<dbReference type="AlphaFoldDB" id="A0A3A8HUJ1"/>
<evidence type="ECO:0000313" key="1">
    <source>
        <dbReference type="EMBL" id="RKG68933.1"/>
    </source>
</evidence>
<reference evidence="2" key="1">
    <citation type="submission" date="2018-09" db="EMBL/GenBank/DDBJ databases">
        <authorList>
            <person name="Livingstone P.G."/>
            <person name="Whitworth D.E."/>
        </authorList>
    </citation>
    <scope>NUCLEOTIDE SEQUENCE [LARGE SCALE GENOMIC DNA]</scope>
    <source>
        <strain evidence="2">CA054A</strain>
    </source>
</reference>
<accession>A0A3A8HUJ1</accession>
<proteinExistence type="predicted"/>
<dbReference type="InterPro" id="IPR024078">
    <property type="entry name" value="LmbE-like_dom_sf"/>
</dbReference>
<dbReference type="RefSeq" id="WP_120545817.1">
    <property type="nucleotide sequence ID" value="NZ_RAVZ01000588.1"/>
</dbReference>
<dbReference type="Gene3D" id="3.40.50.10320">
    <property type="entry name" value="LmbE-like"/>
    <property type="match status" value="1"/>
</dbReference>
<dbReference type="InterPro" id="IPR003737">
    <property type="entry name" value="GlcNAc_PI_deacetylase-related"/>
</dbReference>
<protein>
    <submittedName>
        <fullName evidence="1">PIG-L family deacetylase</fullName>
    </submittedName>
</protein>